<feature type="compositionally biased region" description="Pro residues" evidence="1">
    <location>
        <begin position="1118"/>
        <end position="1131"/>
    </location>
</feature>
<evidence type="ECO:0000259" key="4">
    <source>
        <dbReference type="Pfam" id="PF25038"/>
    </source>
</evidence>
<sequence>MSQFPELPLPFGNFNQDDPSAAVKFWTFVVYTWVVAIVALFYFFYFNRVLGQILGRLLCIYTWRTYKAYIELESVHFAFLSGRILFRNFRYYSRNQSVHIVRGHVTFRYWLRHVRHETDNADLSPPDLPCRFRIRLDGLEWFIYNRTPAYDHLQRVLERMGQHATHEGTEESPESVTVQVSDDMPCNTSRDATFRWFLPVEIASSTGAITIGLPDLPSILILHYKEAAGAYEAVKSRSAHDYYRTDLNLYFKKVKASLGTNVDYREPVLNQAARVRSHNAKHPWYRRLARFLSGGIVWGGTQEEEIPLQDTEAPWVGLSRYKLANVPMLKRRRFEEYAQVTTVLECKRLDLRYYADVAVPVRDTIKPELSGEGLNEDHDVGNGDLPPEWGADITISDGVLQYGPWTDRQRGMMQSFFFPTAYRTPSKTEKLAPGATRLFVALKILLKFTGETKFRIPFREQSKDWRFYDDAMADDDGNPNVKVGSTGRPYAWLDLKMTGTSSVDVTVPFVMSEKGYTMMVHVALDNVSLASSLNYAPLLSAQSLKIECQLENPLQWNAPRIWTFNILLSSMKMFLLRDHVTLLTDLMKDWTSGPSNPQEYFVPMLYKIKLTMTDFDLHFCVNQNNVINQPNDLSDNSYFVLSGPRIKIDVDLPFLHFEDESTTVSFQVESRKARLSMNFPVSHTIGAFMTDRAKEVGTVGHLAVNGTYRYHRAVSPGATDGLTINVNASALNFILYGYLVSHLIFFKENYMGEHNSFMTSDEYRTRLADTARAETAWRKQEAAKEKGNQFEVFIVVSVQNAVAALPESLYDAQECSLLSIGEIQVESRNNDFYHDVQVVLQPIRWTRGSARDLLVQPRGDTRKNFIFVQGSVYAADWRLNAGPIVGELQPSALPAIRKALRCFTFHYANVDNMLTASTILPDLTTVLAVVQSIHISIWGLGSVTTLRFANGIRIQMDNLVSQTWSERIFVEVPDILLHCLAVTTENGGAGNADIASMDDSIWVEVFKGTTSLSLCLYGQTPQWEAAQKLQMDYIKTQDDITRRCTFLYQDEPNGGLQQPGPGRRRHNNRSPESDAELSTPSPDSVTEADSEFSSDDESGPEAEEGDFDWSAQIGDDAAPPPPPEAPPPPRSIPYRTYLRRFIIDKAKRDPLHNLFGHRGLSMTSFTEIGSDTIGDIRVEESFSSEKPFNKALKRSRQSELPPLPTSDEQTTVLSIDVSRPVKLLVTPITLRILQEGLENLRGQTPNPESILDALEVLHTTNLIKSFLYEYASSSFFVSAPLLQIHCIQDMLLPDVTSFLHQDATARYELSDKLLCSFDIIINGVTARVKHTTHRPPEQPHQSRFVANKFTVDVDRVTTKLRFVGNMNATGVVGIPSSKQSHRSHSEGMLEGVPVVLDLLADKIQWRGNIYEGNVPNKSIDTNGCSLELSTKELSVVSINETIEILFGAIFKWGTFAHDVAKLYRSFTLREQKELQALISMVAEKAHATSTDGDPAFLTQPSTLWMLGNRKHQDDSGWKLIAHLRYCLRYLPNAAKRDIQKILDDGKFPTTDSKLLFVTVLKSLSAWRRWEVADLTSAPILRDLYNVKPIPSPATQLQSQQDIMTYMWNAQFKMDISKLSVTVFEFQNDDSSIVIGPITVSTVSSLRERTISKGEDNLRTPQSSVPMQIPTPSPGNNHEDTLDVRYRLKIDRLDCVINPNLFGFVRHFLRVQRWFQARLESASRAKPARHVYESSSSIQARDKTTSGMPIVLFGTAAVVKLSLAATAHNLMAKATFGSLQISSMHVLNQAQTPQLNVPAINPSPDNMRGGPQKVVHNSIGTLLGIDVVMFERSSRATQPSEANTLISLALDDLSLAATVSEGNGGHLLPTTSAEKTSFAVGVRYIKLRLPRSLLKLHAFLEKWGDEDLPRYDFLFNKLVNEWDSTGDQPQPRELRRMSSSKLSLTHGRPKLVNVSFEFLLGHFSVQSDLLASLNVFYDAYDLLVMITNESIWTGTGPESNGVSRSNIGWEARLREHVIKFLSKGKAQLESTDDTPALDQQTTSFHMPTASSRGSMSQSFGESGRSTPADSTAGFGSDYMTETSDPKRIEAMIELDRIEASVDVSIIDQLITTQSVFGGELNDVLDILSFYGRRKAQKRRGLVKKHPTLGAGRILYALKFTVQGLRIAADSPGSIILFESDSINGFIMNYPQKELSRETGGLPTFTHPDKVLWRIAVRRFSFSLLRNIGTGQSWMMGARGKLHPLAYVVMGVTAQNYGATDSSAAPSRSKPATGVKMLSVKIHQLHAVLQPTAMTSLTDAAVYYKKELERRSGMKARELAKAKENTERFIKGIRLPIPNKIKKQSFLEERTIQVDLANICAAMPLRQVDKGTGPTPQPTTRGPSGRRSTVSSGSADFIPAFLISAKAVHLKSKKLRWASGQITDLSFQFVPNFDSSNERHFSPILHPTSNRILLQQTTAEITRHKADMKHFVRIESGIKGFELEVDATITEYANQLNAIYMTEREYVAMNGPNGSNSNVASTNIISEGAPSELGSHLSQGNLGSEDASKSDVQTEEGPDGVFLEFDARFAFEAGTCKVWSSKTRSKGYSSESSPPMSSSQLSTGGTSQKTGDTGAQDDPCLHLLTLPGITLSTMGKTVMGELSKHSELEELAKGVHIELIIHSSNNVLHPDILHFANDVQANLKVGRIMKHQEQLENGIGSSLSVVEGKPAPDGSSPTMTAYQRHAITFNLRLQHTKISLSCQPVSKVSCNMNLEEADFMFSFIPKAMRKDKTQYLSCTANILGTSGALRHAFSPEDCLNAEVARITFNITTMERKLNRIYTVEIGIPSLMGSLNARHLQDFFLFQRLWGNPSNNRPGSRSSRVRNSLGGLQIERRTYGSSLLSFVGDDGRSLKDAMHLAARVNRIEFAMDLGQAIGKATLGLDNLVVSGSGARSIAGFQQKEVSIKFESLGLKSEGKFSGTMSISGAQAYFNAHEPPAPKRGQKESSVGTELVVRIDHLASHLHYQYERILILHVSPIHGGFTDKWITTSDDLQVCINADLTVDTFRGIMSRRTIPTILQLKTRITQLIDEKRGADAAGSRTGTSSRRDTSVSGLSATQSGAILSQKGKQSLGSLNVDLLDNPKPFEATTTGRDFLNQFWMGAATIGRINVVLGEAFIVLARYNFRDPDFAQVTSKRVAATYTGSRGTSGQAVEDTVIHLGGLNVKKGTAKSISQAEESMWTTAQWFTFMTSAATKNVFGVRETKVRLQTETFFLEPIVEYSFRTDFSGPIDVALNFGLYKYLQELGQLYEKALAKSAESSAEDGPKSGGPSPTGPTSSQFRSTSPTHPQSATSANSATPTNDSPTSGKSSAPSITGSEDAQKPPFAFVRKGEMFFEPQLKVTGDATPWEWVQWLGVHKEKVPRLVYDQVTVNLAQIVDLLSGIHRKVAIPVQDASESVNIDMDSGAT</sequence>
<feature type="region of interest" description="Disordered" evidence="1">
    <location>
        <begin position="2028"/>
        <end position="2079"/>
    </location>
</feature>
<evidence type="ECO:0000313" key="5">
    <source>
        <dbReference type="EMBL" id="TPX57461.1"/>
    </source>
</evidence>
<feature type="compositionally biased region" description="Polar residues" evidence="1">
    <location>
        <begin position="2036"/>
        <end position="2068"/>
    </location>
</feature>
<feature type="transmembrane region" description="Helical" evidence="2">
    <location>
        <begin position="25"/>
        <end position="45"/>
    </location>
</feature>
<evidence type="ECO:0000259" key="3">
    <source>
        <dbReference type="Pfam" id="PF21678"/>
    </source>
</evidence>
<dbReference type="Proteomes" id="UP000318582">
    <property type="component" value="Unassembled WGS sequence"/>
</dbReference>
<keyword evidence="6" id="KW-1185">Reference proteome</keyword>
<dbReference type="InterPro" id="IPR056779">
    <property type="entry name" value="Csf1_C"/>
</dbReference>
<dbReference type="EMBL" id="QEAQ01000052">
    <property type="protein sequence ID" value="TPX57461.1"/>
    <property type="molecule type" value="Genomic_DNA"/>
</dbReference>
<feature type="region of interest" description="Disordered" evidence="1">
    <location>
        <begin position="3299"/>
        <end position="3361"/>
    </location>
</feature>
<evidence type="ECO:0000313" key="6">
    <source>
        <dbReference type="Proteomes" id="UP000318582"/>
    </source>
</evidence>
<keyword evidence="2" id="KW-1133">Transmembrane helix</keyword>
<comment type="caution">
    <text evidence="5">The sequence shown here is derived from an EMBL/GenBank/DDBJ whole genome shotgun (WGS) entry which is preliminary data.</text>
</comment>
<feature type="domain" description="Csf1 C-terminal region" evidence="4">
    <location>
        <begin position="2727"/>
        <end position="3021"/>
    </location>
</feature>
<dbReference type="Pfam" id="PF21678">
    <property type="entry name" value="Csf1_N"/>
    <property type="match status" value="1"/>
</dbReference>
<gene>
    <name evidence="5" type="ORF">PhCBS80983_g03807</name>
</gene>
<protein>
    <recommendedName>
        <fullName evidence="7">Protein CSF1</fullName>
    </recommendedName>
</protein>
<reference evidence="5 6" key="1">
    <citation type="journal article" date="2019" name="Sci. Rep.">
        <title>Comparative genomics of chytrid fungi reveal insights into the obligate biotrophic and pathogenic lifestyle of Synchytrium endobioticum.</title>
        <authorList>
            <person name="van de Vossenberg B.T.L.H."/>
            <person name="Warris S."/>
            <person name="Nguyen H.D.T."/>
            <person name="van Gent-Pelzer M.P.E."/>
            <person name="Joly D.L."/>
            <person name="van de Geest H.C."/>
            <person name="Bonants P.J.M."/>
            <person name="Smith D.S."/>
            <person name="Levesque C.A."/>
            <person name="van der Lee T.A.J."/>
        </authorList>
    </citation>
    <scope>NUCLEOTIDE SEQUENCE [LARGE SCALE GENOMIC DNA]</scope>
    <source>
        <strain evidence="5 6">CBS 809.83</strain>
    </source>
</reference>
<organism evidence="5 6">
    <name type="scientific">Powellomyces hirtus</name>
    <dbReference type="NCBI Taxonomy" id="109895"/>
    <lineage>
        <taxon>Eukaryota</taxon>
        <taxon>Fungi</taxon>
        <taxon>Fungi incertae sedis</taxon>
        <taxon>Chytridiomycota</taxon>
        <taxon>Chytridiomycota incertae sedis</taxon>
        <taxon>Chytridiomycetes</taxon>
        <taxon>Spizellomycetales</taxon>
        <taxon>Powellomycetaceae</taxon>
        <taxon>Powellomyces</taxon>
    </lineage>
</organism>
<dbReference type="InterPro" id="IPR048636">
    <property type="entry name" value="Csf1_N"/>
</dbReference>
<evidence type="ECO:0000256" key="1">
    <source>
        <dbReference type="SAM" id="MobiDB-lite"/>
    </source>
</evidence>
<feature type="compositionally biased region" description="Polar residues" evidence="1">
    <location>
        <begin position="3319"/>
        <end position="3358"/>
    </location>
</feature>
<dbReference type="InterPro" id="IPR029636">
    <property type="entry name" value="Csf1"/>
</dbReference>
<name>A0A507E112_9FUNG</name>
<feature type="region of interest" description="Disordered" evidence="1">
    <location>
        <begin position="1050"/>
        <end position="1133"/>
    </location>
</feature>
<evidence type="ECO:0000256" key="2">
    <source>
        <dbReference type="SAM" id="Phobius"/>
    </source>
</evidence>
<evidence type="ECO:0008006" key="7">
    <source>
        <dbReference type="Google" id="ProtNLM"/>
    </source>
</evidence>
<dbReference type="GO" id="GO:0006113">
    <property type="term" value="P:fermentation"/>
    <property type="evidence" value="ECO:0007669"/>
    <property type="project" value="InterPro"/>
</dbReference>
<keyword evidence="2" id="KW-0812">Transmembrane</keyword>
<feature type="compositionally biased region" description="Low complexity" evidence="1">
    <location>
        <begin position="2369"/>
        <end position="2385"/>
    </location>
</feature>
<feature type="region of interest" description="Disordered" evidence="1">
    <location>
        <begin position="3071"/>
        <end position="3095"/>
    </location>
</feature>
<feature type="region of interest" description="Disordered" evidence="1">
    <location>
        <begin position="2527"/>
        <end position="2555"/>
    </location>
</feature>
<dbReference type="Pfam" id="PF25038">
    <property type="entry name" value="Csf1_C"/>
    <property type="match status" value="1"/>
</dbReference>
<dbReference type="GO" id="GO:0016020">
    <property type="term" value="C:membrane"/>
    <property type="evidence" value="ECO:0007669"/>
    <property type="project" value="InterPro"/>
</dbReference>
<proteinExistence type="predicted"/>
<feature type="transmembrane region" description="Helical" evidence="2">
    <location>
        <begin position="66"/>
        <end position="86"/>
    </location>
</feature>
<feature type="domain" description="Csf1 N-terminal" evidence="3">
    <location>
        <begin position="40"/>
        <end position="771"/>
    </location>
</feature>
<feature type="region of interest" description="Disordered" evidence="1">
    <location>
        <begin position="2581"/>
        <end position="2616"/>
    </location>
</feature>
<dbReference type="PANTHER" id="PTHR32085">
    <property type="entry name" value="PROTEIN CSF1"/>
    <property type="match status" value="1"/>
</dbReference>
<dbReference type="PANTHER" id="PTHR32085:SF3">
    <property type="entry name" value="PROTEIN CSF1"/>
    <property type="match status" value="1"/>
</dbReference>
<feature type="compositionally biased region" description="Low complexity" evidence="1">
    <location>
        <begin position="2584"/>
        <end position="2609"/>
    </location>
</feature>
<accession>A0A507E112</accession>
<feature type="compositionally biased region" description="Acidic residues" evidence="1">
    <location>
        <begin position="1086"/>
        <end position="1107"/>
    </location>
</feature>
<feature type="compositionally biased region" description="Low complexity" evidence="1">
    <location>
        <begin position="3308"/>
        <end position="3318"/>
    </location>
</feature>
<feature type="region of interest" description="Disordered" evidence="1">
    <location>
        <begin position="1187"/>
        <end position="1207"/>
    </location>
</feature>
<feature type="region of interest" description="Disordered" evidence="1">
    <location>
        <begin position="2365"/>
        <end position="2390"/>
    </location>
</feature>
<keyword evidence="2" id="KW-0472">Membrane</keyword>
<feature type="region of interest" description="Disordered" evidence="1">
    <location>
        <begin position="1655"/>
        <end position="1677"/>
    </location>
</feature>